<dbReference type="PANTHER" id="PTHR43283:SF7">
    <property type="entry name" value="BETA-LACTAMASE-RELATED DOMAIN-CONTAINING PROTEIN"/>
    <property type="match status" value="1"/>
</dbReference>
<gene>
    <name evidence="2" type="ORF">FHS44_007301</name>
</gene>
<evidence type="ECO:0000313" key="3">
    <source>
        <dbReference type="Proteomes" id="UP000552644"/>
    </source>
</evidence>
<dbReference type="Gene3D" id="3.40.710.10">
    <property type="entry name" value="DD-peptidase/beta-lactamase superfamily"/>
    <property type="match status" value="1"/>
</dbReference>
<dbReference type="PANTHER" id="PTHR43283">
    <property type="entry name" value="BETA-LACTAMASE-RELATED"/>
    <property type="match status" value="1"/>
</dbReference>
<dbReference type="InterPro" id="IPR050789">
    <property type="entry name" value="Diverse_Enzym_Activities"/>
</dbReference>
<dbReference type="InterPro" id="IPR012338">
    <property type="entry name" value="Beta-lactam/transpept-like"/>
</dbReference>
<organism evidence="2 3">
    <name type="scientific">Streptosporangium saharense</name>
    <dbReference type="NCBI Taxonomy" id="1706840"/>
    <lineage>
        <taxon>Bacteria</taxon>
        <taxon>Bacillati</taxon>
        <taxon>Actinomycetota</taxon>
        <taxon>Actinomycetes</taxon>
        <taxon>Streptosporangiales</taxon>
        <taxon>Streptosporangiaceae</taxon>
        <taxon>Streptosporangium</taxon>
    </lineage>
</organism>
<dbReference type="AlphaFoldDB" id="A0A7W7VRK2"/>
<reference evidence="2 3" key="1">
    <citation type="submission" date="2020-08" db="EMBL/GenBank/DDBJ databases">
        <title>Genomic Encyclopedia of Type Strains, Phase III (KMG-III): the genomes of soil and plant-associated and newly described type strains.</title>
        <authorList>
            <person name="Whitman W."/>
        </authorList>
    </citation>
    <scope>NUCLEOTIDE SEQUENCE [LARGE SCALE GENOMIC DNA]</scope>
    <source>
        <strain evidence="2 3">CECT 8840</strain>
    </source>
</reference>
<sequence>MPTDMEAALAGIVRAGRAPGLHGVVVTRGEDLVFEHYGEGPDVAWSGPLGTVTFGPDTLHDLRSVTKSVVALLYGLALARGHVPDPKAPLYAYFPEYRDLAGRTGLTVGHALTMTLGLEWDESVPYTSTANSEIAMETAPDRYRYVLERPIVEDPGTTWRYCGGASALVGGLIARGTGVPLEEFARTALFEPLGITAFEWARGDDGVAAAASGLRLTPRDLARIGRHVLESGSPWVSRMLTPYVTIGEGLDYGYQWYLGPDWVGGFGNGGQRLYLRPDLGLVVVVTAGRYNLPDDHATSATVLDEVVLPAFAPGR</sequence>
<dbReference type="EMBL" id="JACHJP010000012">
    <property type="protein sequence ID" value="MBB4920157.1"/>
    <property type="molecule type" value="Genomic_DNA"/>
</dbReference>
<evidence type="ECO:0000313" key="2">
    <source>
        <dbReference type="EMBL" id="MBB4920157.1"/>
    </source>
</evidence>
<dbReference type="SUPFAM" id="SSF56601">
    <property type="entry name" value="beta-lactamase/transpeptidase-like"/>
    <property type="match status" value="1"/>
</dbReference>
<comment type="caution">
    <text evidence="2">The sequence shown here is derived from an EMBL/GenBank/DDBJ whole genome shotgun (WGS) entry which is preliminary data.</text>
</comment>
<accession>A0A7W7VRK2</accession>
<dbReference type="RefSeq" id="WP_184723766.1">
    <property type="nucleotide sequence ID" value="NZ_JACHJP010000012.1"/>
</dbReference>
<keyword evidence="3" id="KW-1185">Reference proteome</keyword>
<dbReference type="InterPro" id="IPR001466">
    <property type="entry name" value="Beta-lactam-related"/>
</dbReference>
<name>A0A7W7VRK2_9ACTN</name>
<protein>
    <submittedName>
        <fullName evidence="2">CubicO group peptidase (Beta-lactamase class C family)</fullName>
    </submittedName>
</protein>
<dbReference type="Proteomes" id="UP000552644">
    <property type="component" value="Unassembled WGS sequence"/>
</dbReference>
<evidence type="ECO:0000259" key="1">
    <source>
        <dbReference type="Pfam" id="PF00144"/>
    </source>
</evidence>
<feature type="domain" description="Beta-lactamase-related" evidence="1">
    <location>
        <begin position="11"/>
        <end position="302"/>
    </location>
</feature>
<proteinExistence type="predicted"/>
<dbReference type="Pfam" id="PF00144">
    <property type="entry name" value="Beta-lactamase"/>
    <property type="match status" value="1"/>
</dbReference>